<accession>A0AAV9V0Z5</accession>
<feature type="compositionally biased region" description="Basic and acidic residues" evidence="1">
    <location>
        <begin position="204"/>
        <end position="213"/>
    </location>
</feature>
<feature type="compositionally biased region" description="Low complexity" evidence="1">
    <location>
        <begin position="215"/>
        <end position="226"/>
    </location>
</feature>
<sequence length="375" mass="41414">MEQYKAGLAAELAEVTRNGRAHHETELAEWLHFGVHTSPETAYEFKQIRDILFDMGTSILSKGLPPPQGTALRQISELCVVLTSEWFDASHRWESASEALLEVSIHYRYVLWANTTLDVEKLKVHRKRIDSIIASSEGDHKQAILEATRSTLQQLDDLLRSLEASFHRTNTAGKLREQKLDSIAKKEEGLRRRRKAYTAPSDSGSKERPKDNRQSSTSSSSSNTGTSTGNLLFPSFFYPSPATTSLLHKILKSSDTIWFPVFILTVASGIFAGMAFFKPENSLFSTLSQMLRSYASLWCLLIPLFRDQTLPVWPTRGWLYGSVAASASLGVVGVVFCTVDGKWSGLISSIGDFSGLAATVLLAMGVVNSAAAHRP</sequence>
<gene>
    <name evidence="3" type="ORF">TWF696_005505</name>
</gene>
<keyword evidence="2" id="KW-0812">Transmembrane</keyword>
<name>A0AAV9V0Z5_9PEZI</name>
<proteinExistence type="predicted"/>
<dbReference type="Proteomes" id="UP001375240">
    <property type="component" value="Unassembled WGS sequence"/>
</dbReference>
<evidence type="ECO:0000256" key="2">
    <source>
        <dbReference type="SAM" id="Phobius"/>
    </source>
</evidence>
<dbReference type="EMBL" id="JAVHNQ010000003">
    <property type="protein sequence ID" value="KAK6353542.1"/>
    <property type="molecule type" value="Genomic_DNA"/>
</dbReference>
<comment type="caution">
    <text evidence="3">The sequence shown here is derived from an EMBL/GenBank/DDBJ whole genome shotgun (WGS) entry which is preliminary data.</text>
</comment>
<keyword evidence="4" id="KW-1185">Reference proteome</keyword>
<protein>
    <submittedName>
        <fullName evidence="3">Uncharacterized protein</fullName>
    </submittedName>
</protein>
<keyword evidence="2" id="KW-0472">Membrane</keyword>
<feature type="transmembrane region" description="Helical" evidence="2">
    <location>
        <begin position="318"/>
        <end position="339"/>
    </location>
</feature>
<keyword evidence="2" id="KW-1133">Transmembrane helix</keyword>
<evidence type="ECO:0000256" key="1">
    <source>
        <dbReference type="SAM" id="MobiDB-lite"/>
    </source>
</evidence>
<organism evidence="3 4">
    <name type="scientific">Orbilia brochopaga</name>
    <dbReference type="NCBI Taxonomy" id="3140254"/>
    <lineage>
        <taxon>Eukaryota</taxon>
        <taxon>Fungi</taxon>
        <taxon>Dikarya</taxon>
        <taxon>Ascomycota</taxon>
        <taxon>Pezizomycotina</taxon>
        <taxon>Orbiliomycetes</taxon>
        <taxon>Orbiliales</taxon>
        <taxon>Orbiliaceae</taxon>
        <taxon>Orbilia</taxon>
    </lineage>
</organism>
<evidence type="ECO:0000313" key="3">
    <source>
        <dbReference type="EMBL" id="KAK6353542.1"/>
    </source>
</evidence>
<dbReference type="AlphaFoldDB" id="A0AAV9V0Z5"/>
<feature type="region of interest" description="Disordered" evidence="1">
    <location>
        <begin position="189"/>
        <end position="226"/>
    </location>
</feature>
<feature type="transmembrane region" description="Helical" evidence="2">
    <location>
        <begin position="257"/>
        <end position="277"/>
    </location>
</feature>
<evidence type="ECO:0000313" key="4">
    <source>
        <dbReference type="Proteomes" id="UP001375240"/>
    </source>
</evidence>
<reference evidence="3 4" key="1">
    <citation type="submission" date="2019-10" db="EMBL/GenBank/DDBJ databases">
        <authorList>
            <person name="Palmer J.M."/>
        </authorList>
    </citation>
    <scope>NUCLEOTIDE SEQUENCE [LARGE SCALE GENOMIC DNA]</scope>
    <source>
        <strain evidence="3 4">TWF696</strain>
    </source>
</reference>
<feature type="transmembrane region" description="Helical" evidence="2">
    <location>
        <begin position="346"/>
        <end position="367"/>
    </location>
</feature>